<proteinExistence type="predicted"/>
<keyword evidence="1" id="KW-1133">Transmembrane helix</keyword>
<comment type="caution">
    <text evidence="2">The sequence shown here is derived from an EMBL/GenBank/DDBJ whole genome shotgun (WGS) entry which is preliminary data.</text>
</comment>
<accession>A0A401J3V6</accession>
<protein>
    <submittedName>
        <fullName evidence="2">Uncharacterized protein</fullName>
    </submittedName>
</protein>
<dbReference type="RefSeq" id="WP_017182334.1">
    <property type="nucleotide sequence ID" value="NZ_BBQY01000014.1"/>
</dbReference>
<feature type="transmembrane region" description="Helical" evidence="1">
    <location>
        <begin position="20"/>
        <end position="39"/>
    </location>
</feature>
<dbReference type="Proteomes" id="UP000290975">
    <property type="component" value="Unassembled WGS sequence"/>
</dbReference>
<gene>
    <name evidence="2" type="ORF">MBESOW_P2566</name>
</gene>
<organism evidence="2 3">
    <name type="scientific">Sphingobium xenophagum</name>
    <dbReference type="NCBI Taxonomy" id="121428"/>
    <lineage>
        <taxon>Bacteria</taxon>
        <taxon>Pseudomonadati</taxon>
        <taxon>Pseudomonadota</taxon>
        <taxon>Alphaproteobacteria</taxon>
        <taxon>Sphingomonadales</taxon>
        <taxon>Sphingomonadaceae</taxon>
        <taxon>Sphingobium</taxon>
    </lineage>
</organism>
<reference evidence="2 3" key="1">
    <citation type="submission" date="2014-12" db="EMBL/GenBank/DDBJ databases">
        <title>Whole genome sequencing of Sphingobium xenophagum OW59.</title>
        <authorList>
            <person name="Ohta Y."/>
            <person name="Nishi S."/>
            <person name="Hatada Y."/>
        </authorList>
    </citation>
    <scope>NUCLEOTIDE SEQUENCE [LARGE SCALE GENOMIC DNA]</scope>
    <source>
        <strain evidence="2 3">OW59</strain>
    </source>
</reference>
<keyword evidence="3" id="KW-1185">Reference proteome</keyword>
<keyword evidence="1" id="KW-0812">Transmembrane</keyword>
<keyword evidence="1" id="KW-0472">Membrane</keyword>
<evidence type="ECO:0000313" key="3">
    <source>
        <dbReference type="Proteomes" id="UP000290975"/>
    </source>
</evidence>
<name>A0A401J3V6_SPHXE</name>
<dbReference type="AlphaFoldDB" id="A0A401J3V6"/>
<sequence>MWPWDEDHRDDALPRWHHWLLAIVMLIVLSALMPIFAAFS</sequence>
<evidence type="ECO:0000256" key="1">
    <source>
        <dbReference type="SAM" id="Phobius"/>
    </source>
</evidence>
<evidence type="ECO:0000313" key="2">
    <source>
        <dbReference type="EMBL" id="GBH31305.1"/>
    </source>
</evidence>
<dbReference type="EMBL" id="BBQY01000014">
    <property type="protein sequence ID" value="GBH31305.1"/>
    <property type="molecule type" value="Genomic_DNA"/>
</dbReference>